<proteinExistence type="inferred from homology"/>
<keyword evidence="3" id="KW-0813">Transport</keyword>
<feature type="transmembrane region" description="Helical" evidence="8">
    <location>
        <begin position="70"/>
        <end position="91"/>
    </location>
</feature>
<dbReference type="AlphaFoldDB" id="A0A927BSR1"/>
<keyword evidence="7 8" id="KW-0472">Membrane</keyword>
<evidence type="ECO:0000256" key="2">
    <source>
        <dbReference type="ARBA" id="ARBA00009142"/>
    </source>
</evidence>
<dbReference type="EMBL" id="JACXIZ010000012">
    <property type="protein sequence ID" value="MBD2844824.1"/>
    <property type="molecule type" value="Genomic_DNA"/>
</dbReference>
<keyword evidence="6 8" id="KW-1133">Transmembrane helix</keyword>
<gene>
    <name evidence="9" type="ORF">IDH44_06440</name>
</gene>
<feature type="transmembrane region" description="Helical" evidence="8">
    <location>
        <begin position="136"/>
        <end position="162"/>
    </location>
</feature>
<evidence type="ECO:0000256" key="6">
    <source>
        <dbReference type="ARBA" id="ARBA00022989"/>
    </source>
</evidence>
<dbReference type="PANTHER" id="PTHR30269:SF23">
    <property type="entry name" value="MEMBRANE TRANSPORTER PROTEIN YDHB-RELATED"/>
    <property type="match status" value="1"/>
</dbReference>
<protein>
    <recommendedName>
        <fullName evidence="8">Probable membrane transporter protein</fullName>
    </recommendedName>
</protein>
<evidence type="ECO:0000256" key="1">
    <source>
        <dbReference type="ARBA" id="ARBA00004651"/>
    </source>
</evidence>
<evidence type="ECO:0000256" key="8">
    <source>
        <dbReference type="RuleBase" id="RU363041"/>
    </source>
</evidence>
<sequence>MDITYVQLSVLAACAVLIGFSKTGVPTLGLFVAAIMATVFPARESVGLMLPILIVGDIIAIVYYRRAVVWKHLLTLMPWVLIGLVAGYLVLGRIDNDGLSTLIGSIVLALIVLHVFRERLETSLKFAFSKTRAWSGGLGVLAGFTTMIGNAAGSIMSIYLLAKRMDKTAFVGTGAFFFFSVNLIKVPFNVHLGLVNTESLLLNAWMIPAVVIGAFSGFKVLPLIPQKHFQVIVLVLATLGGLNLILF</sequence>
<evidence type="ECO:0000256" key="7">
    <source>
        <dbReference type="ARBA" id="ARBA00023136"/>
    </source>
</evidence>
<name>A0A927BSR1_9BACL</name>
<feature type="transmembrane region" description="Helical" evidence="8">
    <location>
        <begin position="228"/>
        <end position="246"/>
    </location>
</feature>
<feature type="transmembrane region" description="Helical" evidence="8">
    <location>
        <begin position="169"/>
        <end position="188"/>
    </location>
</feature>
<organism evidence="9 10">
    <name type="scientific">Paenibacillus sabuli</name>
    <dbReference type="NCBI Taxonomy" id="2772509"/>
    <lineage>
        <taxon>Bacteria</taxon>
        <taxon>Bacillati</taxon>
        <taxon>Bacillota</taxon>
        <taxon>Bacilli</taxon>
        <taxon>Bacillales</taxon>
        <taxon>Paenibacillaceae</taxon>
        <taxon>Paenibacillus</taxon>
    </lineage>
</organism>
<evidence type="ECO:0000256" key="4">
    <source>
        <dbReference type="ARBA" id="ARBA00022475"/>
    </source>
</evidence>
<feature type="transmembrane region" description="Helical" evidence="8">
    <location>
        <begin position="6"/>
        <end position="39"/>
    </location>
</feature>
<feature type="transmembrane region" description="Helical" evidence="8">
    <location>
        <begin position="46"/>
        <end position="64"/>
    </location>
</feature>
<feature type="transmembrane region" description="Helical" evidence="8">
    <location>
        <begin position="98"/>
        <end position="116"/>
    </location>
</feature>
<keyword evidence="5 8" id="KW-0812">Transmembrane</keyword>
<evidence type="ECO:0000256" key="3">
    <source>
        <dbReference type="ARBA" id="ARBA00022448"/>
    </source>
</evidence>
<feature type="transmembrane region" description="Helical" evidence="8">
    <location>
        <begin position="200"/>
        <end position="221"/>
    </location>
</feature>
<reference evidence="9" key="1">
    <citation type="submission" date="2020-09" db="EMBL/GenBank/DDBJ databases">
        <title>A novel bacterium of genus Paenibacillus, isolated from South China Sea.</title>
        <authorList>
            <person name="Huang H."/>
            <person name="Mo K."/>
            <person name="Hu Y."/>
        </authorList>
    </citation>
    <scope>NUCLEOTIDE SEQUENCE</scope>
    <source>
        <strain evidence="9">IB182496</strain>
    </source>
</reference>
<dbReference type="InterPro" id="IPR002781">
    <property type="entry name" value="TM_pro_TauE-like"/>
</dbReference>
<accession>A0A927BSR1</accession>
<dbReference type="Proteomes" id="UP000621560">
    <property type="component" value="Unassembled WGS sequence"/>
</dbReference>
<evidence type="ECO:0000313" key="10">
    <source>
        <dbReference type="Proteomes" id="UP000621560"/>
    </source>
</evidence>
<comment type="caution">
    <text evidence="9">The sequence shown here is derived from an EMBL/GenBank/DDBJ whole genome shotgun (WGS) entry which is preliminary data.</text>
</comment>
<evidence type="ECO:0000256" key="5">
    <source>
        <dbReference type="ARBA" id="ARBA00022692"/>
    </source>
</evidence>
<dbReference type="GO" id="GO:0005886">
    <property type="term" value="C:plasma membrane"/>
    <property type="evidence" value="ECO:0007669"/>
    <property type="project" value="UniProtKB-SubCell"/>
</dbReference>
<keyword evidence="10" id="KW-1185">Reference proteome</keyword>
<dbReference type="Pfam" id="PF01925">
    <property type="entry name" value="TauE"/>
    <property type="match status" value="1"/>
</dbReference>
<dbReference type="RefSeq" id="WP_190915848.1">
    <property type="nucleotide sequence ID" value="NZ_JACXIZ010000012.1"/>
</dbReference>
<evidence type="ECO:0000313" key="9">
    <source>
        <dbReference type="EMBL" id="MBD2844824.1"/>
    </source>
</evidence>
<comment type="subcellular location">
    <subcellularLocation>
        <location evidence="1 8">Cell membrane</location>
        <topology evidence="1 8">Multi-pass membrane protein</topology>
    </subcellularLocation>
</comment>
<comment type="similarity">
    <text evidence="2 8">Belongs to the 4-toluene sulfonate uptake permease (TSUP) (TC 2.A.102) family.</text>
</comment>
<dbReference type="PANTHER" id="PTHR30269">
    <property type="entry name" value="TRANSMEMBRANE PROTEIN YFCA"/>
    <property type="match status" value="1"/>
</dbReference>
<dbReference type="InterPro" id="IPR052017">
    <property type="entry name" value="TSUP"/>
</dbReference>
<keyword evidence="4 8" id="KW-1003">Cell membrane</keyword>